<organism evidence="4 5">
    <name type="scientific">Pararobbsia silviterrae</name>
    <dbReference type="NCBI Taxonomy" id="1792498"/>
    <lineage>
        <taxon>Bacteria</taxon>
        <taxon>Pseudomonadati</taxon>
        <taxon>Pseudomonadota</taxon>
        <taxon>Betaproteobacteria</taxon>
        <taxon>Burkholderiales</taxon>
        <taxon>Burkholderiaceae</taxon>
        <taxon>Pararobbsia</taxon>
    </lineage>
</organism>
<dbReference type="EC" id="2.7.8.-" evidence="1"/>
<dbReference type="Proteomes" id="UP000270342">
    <property type="component" value="Unassembled WGS sequence"/>
</dbReference>
<dbReference type="Gene3D" id="3.30.870.10">
    <property type="entry name" value="Endonuclease Chain A"/>
    <property type="match status" value="2"/>
</dbReference>
<feature type="active site" evidence="1">
    <location>
        <position position="340"/>
    </location>
</feature>
<dbReference type="CDD" id="cd09159">
    <property type="entry name" value="PLDc_ybhO_like_2"/>
    <property type="match status" value="1"/>
</dbReference>
<comment type="subcellular location">
    <subcellularLocation>
        <location evidence="1">Cell membrane</location>
        <topology evidence="1">Peripheral membrane protein</topology>
    </subcellularLocation>
</comment>
<evidence type="ECO:0000256" key="2">
    <source>
        <dbReference type="SAM" id="MobiDB-lite"/>
    </source>
</evidence>
<keyword evidence="5" id="KW-1185">Reference proteome</keyword>
<dbReference type="GO" id="GO:0032049">
    <property type="term" value="P:cardiolipin biosynthetic process"/>
    <property type="evidence" value="ECO:0007669"/>
    <property type="project" value="InterPro"/>
</dbReference>
<evidence type="ECO:0000259" key="3">
    <source>
        <dbReference type="PROSITE" id="PS50035"/>
    </source>
</evidence>
<feature type="region of interest" description="Disordered" evidence="2">
    <location>
        <begin position="1"/>
        <end position="35"/>
    </location>
</feature>
<accession>A0A494YHA2</accession>
<dbReference type="CDD" id="cd09110">
    <property type="entry name" value="PLDc_CLS_1"/>
    <property type="match status" value="1"/>
</dbReference>
<feature type="active site" evidence="1">
    <location>
        <position position="158"/>
    </location>
</feature>
<dbReference type="PANTHER" id="PTHR21248:SF22">
    <property type="entry name" value="PHOSPHOLIPASE D"/>
    <property type="match status" value="1"/>
</dbReference>
<dbReference type="GO" id="GO:0005886">
    <property type="term" value="C:plasma membrane"/>
    <property type="evidence" value="ECO:0007669"/>
    <property type="project" value="UniProtKB-SubCell"/>
</dbReference>
<comment type="catalytic activity">
    <reaction evidence="1">
        <text>2 a 1,2-diacyl-sn-glycero-3-phospho-(1'-sn-glycerol) = a cardiolipin + glycerol</text>
        <dbReference type="Rhea" id="RHEA:31451"/>
        <dbReference type="ChEBI" id="CHEBI:17754"/>
        <dbReference type="ChEBI" id="CHEBI:62237"/>
        <dbReference type="ChEBI" id="CHEBI:64716"/>
    </reaction>
</comment>
<keyword evidence="1" id="KW-0444">Lipid biosynthesis</keyword>
<keyword evidence="1" id="KW-0472">Membrane</keyword>
<keyword evidence="1" id="KW-1003">Cell membrane</keyword>
<keyword evidence="1" id="KW-1208">Phospholipid metabolism</keyword>
<dbReference type="GO" id="GO:0008808">
    <property type="term" value="F:cardiolipin synthase activity"/>
    <property type="evidence" value="ECO:0007669"/>
    <property type="project" value="InterPro"/>
</dbReference>
<evidence type="ECO:0000313" key="4">
    <source>
        <dbReference type="EMBL" id="RKP59397.1"/>
    </source>
</evidence>
<feature type="domain" description="PLD phosphodiesterase" evidence="3">
    <location>
        <begin position="333"/>
        <end position="360"/>
    </location>
</feature>
<dbReference type="SMART" id="SM00155">
    <property type="entry name" value="PLDc"/>
    <property type="match status" value="2"/>
</dbReference>
<feature type="active site" evidence="1">
    <location>
        <position position="151"/>
    </location>
</feature>
<feature type="domain" description="PLD phosphodiesterase" evidence="3">
    <location>
        <begin position="146"/>
        <end position="173"/>
    </location>
</feature>
<keyword evidence="1" id="KW-0594">Phospholipid biosynthesis</keyword>
<feature type="active site" evidence="1">
    <location>
        <position position="338"/>
    </location>
</feature>
<protein>
    <recommendedName>
        <fullName evidence="1">Cardiolipin synthase B</fullName>
        <shortName evidence="1">CL synthase</shortName>
        <ecNumber evidence="1">2.7.8.-</ecNumber>
    </recommendedName>
</protein>
<feature type="active site" evidence="1">
    <location>
        <position position="153"/>
    </location>
</feature>
<reference evidence="4 5" key="1">
    <citation type="submission" date="2018-10" db="EMBL/GenBank/DDBJ databases">
        <title>Robbsia sp. DHC34, isolated from soil.</title>
        <authorList>
            <person name="Gao Z.-H."/>
            <person name="Qiu L.-H."/>
        </authorList>
    </citation>
    <scope>NUCLEOTIDE SEQUENCE [LARGE SCALE GENOMIC DNA]</scope>
    <source>
        <strain evidence="4 5">DHC34</strain>
    </source>
</reference>
<dbReference type="HAMAP" id="MF_01917">
    <property type="entry name" value="Cardiolipin_synth_ClsB"/>
    <property type="match status" value="1"/>
</dbReference>
<proteinExistence type="inferred from homology"/>
<dbReference type="InterPro" id="IPR001736">
    <property type="entry name" value="PLipase_D/transphosphatidylase"/>
</dbReference>
<dbReference type="EMBL" id="RBZU01000001">
    <property type="protein sequence ID" value="RKP59397.1"/>
    <property type="molecule type" value="Genomic_DNA"/>
</dbReference>
<comment type="function">
    <text evidence="1">Catalyzes the phosphatidyl group transfer from one phosphatidylglycerol molecule to another to form cardiolipin (CL) (diphosphatidylglycerol) and glycerol.</text>
</comment>
<name>A0A494YHA2_9BURK</name>
<evidence type="ECO:0000256" key="1">
    <source>
        <dbReference type="HAMAP-Rule" id="MF_01917"/>
    </source>
</evidence>
<dbReference type="AlphaFoldDB" id="A0A494YHA2"/>
<keyword evidence="1" id="KW-0808">Transferase</keyword>
<feature type="active site" evidence="1">
    <location>
        <position position="345"/>
    </location>
</feature>
<dbReference type="InterPro" id="IPR030872">
    <property type="entry name" value="Cardiolipin_synth_ClsB"/>
</dbReference>
<dbReference type="InterPro" id="IPR025202">
    <property type="entry name" value="PLD-like_dom"/>
</dbReference>
<gene>
    <name evidence="1 4" type="primary">clsB</name>
    <name evidence="4" type="ORF">D7S86_03025</name>
</gene>
<dbReference type="NCBIfam" id="NF008427">
    <property type="entry name" value="PRK11263.1"/>
    <property type="match status" value="1"/>
</dbReference>
<comment type="caution">
    <text evidence="4">The sequence shown here is derived from an EMBL/GenBank/DDBJ whole genome shotgun (WGS) entry which is preliminary data.</text>
</comment>
<comment type="similarity">
    <text evidence="1">Belongs to the phospholipase D family. Cardiolipin synthase subfamily. ClsB sub-subfamily.</text>
</comment>
<dbReference type="OrthoDB" id="9762009at2"/>
<dbReference type="PROSITE" id="PS50035">
    <property type="entry name" value="PLD"/>
    <property type="match status" value="2"/>
</dbReference>
<dbReference type="SUPFAM" id="SSF56024">
    <property type="entry name" value="Phospholipase D/nuclease"/>
    <property type="match status" value="2"/>
</dbReference>
<dbReference type="Pfam" id="PF13091">
    <property type="entry name" value="PLDc_2"/>
    <property type="match status" value="2"/>
</dbReference>
<evidence type="ECO:0000313" key="5">
    <source>
        <dbReference type="Proteomes" id="UP000270342"/>
    </source>
</evidence>
<sequence length="430" mass="47822">MRPARAQEFASPGLGSGSGSEHEHESAHPASDTARAFPKARGSARLAFSAGNRLRLFRSGDAYFEALVERIRAATRCVVLEVYIFSDDDAGEKVSAALVDAARRGIDVRVITDGIGTHRVLRFYDDWRAHGVRFRIFNPHLFGRFGFARTHRKIASIDETISFVGGINIVDDLENEGVRLDAPRWDFAVELIGPVASEVDAAFDLQWQRLDRNPVASSLERTLAFVRRTLTPSIEAASRASEVAFVARDNLNRRRTIEKTYLHAIGRAREEILLANPYFVPGRKLRRALVEAAERGVAVRLLIGRKEFRVLDYAVPSLYGMLMAAGAQIAEYNKTLLHGKVAVIDGNWATVGSSNLDALSLVLNHEANVVIVNDPVVSSLREAIRSAFDDSPAIDPQRYAARPLPVRFVNWFTYNAYRLAMKMLTIGEYD</sequence>
<keyword evidence="1" id="KW-0443">Lipid metabolism</keyword>
<dbReference type="PANTHER" id="PTHR21248">
    <property type="entry name" value="CARDIOLIPIN SYNTHASE"/>
    <property type="match status" value="1"/>
</dbReference>